<dbReference type="AlphaFoldDB" id="A0A2A5T711"/>
<gene>
    <name evidence="1" type="ORF">BTN49_0910</name>
</gene>
<evidence type="ECO:0000313" key="2">
    <source>
        <dbReference type="Proteomes" id="UP000219020"/>
    </source>
</evidence>
<keyword evidence="2" id="KW-1185">Reference proteome</keyword>
<evidence type="ECO:0000313" key="1">
    <source>
        <dbReference type="EMBL" id="PCS23937.1"/>
    </source>
</evidence>
<protein>
    <submittedName>
        <fullName evidence="1">Uncharacterized protein</fullName>
    </submittedName>
</protein>
<dbReference type="EMBL" id="NBYY01000009">
    <property type="protein sequence ID" value="PCS23937.1"/>
    <property type="molecule type" value="Genomic_DNA"/>
</dbReference>
<proteinExistence type="predicted"/>
<reference evidence="2" key="1">
    <citation type="submission" date="2017-04" db="EMBL/GenBank/DDBJ databases">
        <title>Genome evolution of the luminous symbionts of deep sea anglerfish.</title>
        <authorList>
            <person name="Hendry T.A."/>
        </authorList>
    </citation>
    <scope>NUCLEOTIDE SEQUENCE [LARGE SCALE GENOMIC DNA]</scope>
</reference>
<comment type="caution">
    <text evidence="1">The sequence shown here is derived from an EMBL/GenBank/DDBJ whole genome shotgun (WGS) entry which is preliminary data.</text>
</comment>
<organism evidence="1 2">
    <name type="scientific">Candidatus Enterovibrio escicola</name>
    <dbReference type="NCBI Taxonomy" id="1927127"/>
    <lineage>
        <taxon>Bacteria</taxon>
        <taxon>Pseudomonadati</taxon>
        <taxon>Pseudomonadota</taxon>
        <taxon>Gammaproteobacteria</taxon>
        <taxon>Vibrionales</taxon>
        <taxon>Vibrionaceae</taxon>
        <taxon>Enterovibrio</taxon>
    </lineage>
</organism>
<sequence length="42" mass="4863">MICCFVLHRKKLVIFPCKEESLAEVVNIDENSVYVIHAKVLM</sequence>
<dbReference type="Proteomes" id="UP000219020">
    <property type="component" value="Unassembled WGS sequence"/>
</dbReference>
<accession>A0A2A5T711</accession>
<name>A0A2A5T711_9GAMM</name>